<evidence type="ECO:0000256" key="9">
    <source>
        <dbReference type="SAM" id="Phobius"/>
    </source>
</evidence>
<evidence type="ECO:0000256" key="6">
    <source>
        <dbReference type="ARBA" id="ARBA00022989"/>
    </source>
</evidence>
<dbReference type="AlphaFoldDB" id="A0A344A297"/>
<proteinExistence type="inferred from homology"/>
<dbReference type="RefSeq" id="YP_009500706.1">
    <property type="nucleotide sequence ID" value="NC_038109.1"/>
</dbReference>
<dbReference type="GO" id="GO:0016020">
    <property type="term" value="C:membrane"/>
    <property type="evidence" value="ECO:0007669"/>
    <property type="project" value="UniProtKB-SubCell"/>
</dbReference>
<feature type="transmembrane region" description="Helical" evidence="9">
    <location>
        <begin position="126"/>
        <end position="149"/>
    </location>
</feature>
<gene>
    <name evidence="11" type="primary">cox3</name>
</gene>
<geneLocation type="mitochondrion" evidence="11"/>
<comment type="subcellular location">
    <subcellularLocation>
        <location evidence="1">Membrane</location>
        <topology evidence="1">Multi-pass membrane protein</topology>
    </subcellularLocation>
</comment>
<dbReference type="SUPFAM" id="SSF81452">
    <property type="entry name" value="Cytochrome c oxidase subunit III-like"/>
    <property type="match status" value="1"/>
</dbReference>
<dbReference type="PROSITE" id="PS50253">
    <property type="entry name" value="COX3"/>
    <property type="match status" value="1"/>
</dbReference>
<evidence type="ECO:0000256" key="1">
    <source>
        <dbReference type="ARBA" id="ARBA00004141"/>
    </source>
</evidence>
<dbReference type="FunFam" id="1.20.120.80:FF:000002">
    <property type="entry name" value="Cytochrome c oxidase subunit 3"/>
    <property type="match status" value="1"/>
</dbReference>
<keyword evidence="5" id="KW-1278">Translocase</keyword>
<keyword evidence="4 8" id="KW-0812">Transmembrane</keyword>
<feature type="transmembrane region" description="Helical" evidence="9">
    <location>
        <begin position="190"/>
        <end position="215"/>
    </location>
</feature>
<dbReference type="GO" id="GO:0004129">
    <property type="term" value="F:cytochrome-c oxidase activity"/>
    <property type="evidence" value="ECO:0007669"/>
    <property type="project" value="InterPro"/>
</dbReference>
<evidence type="ECO:0000256" key="2">
    <source>
        <dbReference type="ARBA" id="ARBA00010581"/>
    </source>
</evidence>
<dbReference type="Pfam" id="PF00510">
    <property type="entry name" value="COX3"/>
    <property type="match status" value="1"/>
</dbReference>
<feature type="domain" description="Heme-copper oxidase subunit III family profile" evidence="10">
    <location>
        <begin position="3"/>
        <end position="260"/>
    </location>
</feature>
<reference evidence="11" key="1">
    <citation type="submission" date="2018-02" db="EMBL/GenBank/DDBJ databases">
        <title>Resolving the psyllid tree of life: Phylogenomic analysis of the superfamily Psylloidea (Hemiptera).</title>
        <authorList>
            <person name="Percy D.M."/>
            <person name="Sveinsson S."/>
            <person name="Lemmon A.R."/>
            <person name="Lemmon E.M."/>
            <person name="Ouvrard D."/>
            <person name="Burckhardt D."/>
        </authorList>
    </citation>
    <scope>NUCLEOTIDE SEQUENCE</scope>
    <source>
        <strain evidence="11">DP2.idba.167_circ</strain>
    </source>
</reference>
<dbReference type="GeneID" id="37505005"/>
<dbReference type="CDD" id="cd01665">
    <property type="entry name" value="Cyt_c_Oxidase_III"/>
    <property type="match status" value="1"/>
</dbReference>
<feature type="transmembrane region" description="Helical" evidence="9">
    <location>
        <begin position="78"/>
        <end position="101"/>
    </location>
</feature>
<dbReference type="GO" id="GO:0005739">
    <property type="term" value="C:mitochondrion"/>
    <property type="evidence" value="ECO:0007669"/>
    <property type="project" value="TreeGrafter"/>
</dbReference>
<accession>A0A344A297</accession>
<dbReference type="EMBL" id="MG989223">
    <property type="protein sequence ID" value="AWU48888.1"/>
    <property type="molecule type" value="Genomic_DNA"/>
</dbReference>
<dbReference type="PANTHER" id="PTHR11403:SF7">
    <property type="entry name" value="CYTOCHROME C OXIDASE SUBUNIT 3"/>
    <property type="match status" value="1"/>
</dbReference>
<dbReference type="InterPro" id="IPR024791">
    <property type="entry name" value="Cyt_c/ubiquinol_Oxase_su3"/>
</dbReference>
<comment type="similarity">
    <text evidence="2 8">Belongs to the cytochrome c oxidase subunit 3 family.</text>
</comment>
<feature type="transmembrane region" description="Helical" evidence="9">
    <location>
        <begin position="236"/>
        <end position="258"/>
    </location>
</feature>
<comment type="function">
    <text evidence="8">Component of the cytochrome c oxidase, the last enzyme in the mitochondrial electron transport chain which drives oxidative phosphorylation. The respiratory chain contains 3 multisubunit complexes succinate dehydrogenase (complex II, CII), ubiquinol-cytochrome c oxidoreductase (cytochrome b-c1 complex, complex III, CIII) and cytochrome c oxidase (complex IV, CIV), that cooperate to transfer electrons derived from NADH and succinate to molecular oxygen, creating an electrochemical gradient over the inner membrane that drives transmembrane transport and the ATP synthase. Cytochrome c oxidase is the component of the respiratory chain that catalyzes the reduction of oxygen to water. Electrons originating from reduced cytochrome c in the intermembrane space (IMS) are transferred via the dinuclear copper A center (CU(A)) of subunit 2 and heme A of subunit 1 to the active site in subunit 1, a binuclear center (BNC) formed by heme A3 and copper B (CU(B)). The BNC reduces molecular oxygen to 2 water molecules using 4 electrons from cytochrome c in the IMS and 4 protons from the mitochondrial matrix.</text>
</comment>
<feature type="transmembrane region" description="Helical" evidence="9">
    <location>
        <begin position="161"/>
        <end position="178"/>
    </location>
</feature>
<keyword evidence="8 11" id="KW-0496">Mitochondrion</keyword>
<name>A0A344A297_9HEMI</name>
<sequence>MNKNHQFHLVDPSPWPLIISLSTLNFIYFIVPFFKTKKIILLYLFLLIVLWIMILWWRDIQRESTFQGWHTHSVAKSIKYGMLLFICSEILFFMSFFWSFFHHSLSPAVEIGMHWPPNGISSFNPMHIPLINTIILLSSGVSITWSHAAMLKNNMFDTKKSLMLTIMLALLFSMFQFYEYLQAPFCMSDSVYGSCFFLTTGFHGIHVVIGTLFLIQALTRLNNIYFNCSHHLGMEMAIWYWHFVDVVWLFLYISIYWWGK</sequence>
<keyword evidence="6 9" id="KW-1133">Transmembrane helix</keyword>
<feature type="transmembrane region" description="Helical" evidence="9">
    <location>
        <begin position="12"/>
        <end position="34"/>
    </location>
</feature>
<organism evidence="11">
    <name type="scientific">Melanastera paucipunctata</name>
    <dbReference type="NCBI Taxonomy" id="2218046"/>
    <lineage>
        <taxon>Eukaryota</taxon>
        <taxon>Metazoa</taxon>
        <taxon>Ecdysozoa</taxon>
        <taxon>Arthropoda</taxon>
        <taxon>Hexapoda</taxon>
        <taxon>Insecta</taxon>
        <taxon>Pterygota</taxon>
        <taxon>Neoptera</taxon>
        <taxon>Paraneoptera</taxon>
        <taxon>Hemiptera</taxon>
        <taxon>Sternorrhyncha</taxon>
        <taxon>Psylloidea</taxon>
        <taxon>Liviidae</taxon>
        <taxon>Melanastera</taxon>
    </lineage>
</organism>
<keyword evidence="7 9" id="KW-0472">Membrane</keyword>
<dbReference type="PANTHER" id="PTHR11403">
    <property type="entry name" value="CYTOCHROME C OXIDASE SUBUNIT III"/>
    <property type="match status" value="1"/>
</dbReference>
<dbReference type="GO" id="GO:0006123">
    <property type="term" value="P:mitochondrial electron transport, cytochrome c to oxygen"/>
    <property type="evidence" value="ECO:0007669"/>
    <property type="project" value="TreeGrafter"/>
</dbReference>
<evidence type="ECO:0000256" key="8">
    <source>
        <dbReference type="RuleBase" id="RU003375"/>
    </source>
</evidence>
<evidence type="ECO:0000256" key="7">
    <source>
        <dbReference type="ARBA" id="ARBA00023136"/>
    </source>
</evidence>
<feature type="transmembrane region" description="Helical" evidence="9">
    <location>
        <begin position="40"/>
        <end position="57"/>
    </location>
</feature>
<dbReference type="InterPro" id="IPR000298">
    <property type="entry name" value="Cyt_c_oxidase-like_su3"/>
</dbReference>
<dbReference type="InterPro" id="IPR035973">
    <property type="entry name" value="Cyt_c_oxidase_su3-like_sf"/>
</dbReference>
<evidence type="ECO:0000256" key="5">
    <source>
        <dbReference type="ARBA" id="ARBA00022967"/>
    </source>
</evidence>
<protein>
    <recommendedName>
        <fullName evidence="3 8">Cytochrome c oxidase subunit 3</fullName>
    </recommendedName>
</protein>
<dbReference type="Gene3D" id="1.20.120.80">
    <property type="entry name" value="Cytochrome c oxidase, subunit III, four-helix bundle"/>
    <property type="match status" value="1"/>
</dbReference>
<dbReference type="InterPro" id="IPR013833">
    <property type="entry name" value="Cyt_c_oxidase_su3_a-hlx"/>
</dbReference>
<evidence type="ECO:0000313" key="11">
    <source>
        <dbReference type="EMBL" id="AWU48888.1"/>
    </source>
</evidence>
<evidence type="ECO:0000256" key="4">
    <source>
        <dbReference type="ARBA" id="ARBA00022692"/>
    </source>
</evidence>
<dbReference type="Gene3D" id="1.10.287.70">
    <property type="match status" value="1"/>
</dbReference>
<evidence type="ECO:0000259" key="10">
    <source>
        <dbReference type="PROSITE" id="PS50253"/>
    </source>
</evidence>
<evidence type="ECO:0000256" key="3">
    <source>
        <dbReference type="ARBA" id="ARBA00015944"/>
    </source>
</evidence>
<dbReference type="InterPro" id="IPR033945">
    <property type="entry name" value="Cyt_c_oxase_su3_dom"/>
</dbReference>